<name>A0A655ZJ97_VIBCL</name>
<dbReference type="AlphaFoldDB" id="A0A655ZJ97"/>
<dbReference type="EMBL" id="CWQJ01000027">
    <property type="protein sequence ID" value="CSC69321.1"/>
    <property type="molecule type" value="Genomic_DNA"/>
</dbReference>
<evidence type="ECO:0000313" key="2">
    <source>
        <dbReference type="Proteomes" id="UP000046067"/>
    </source>
</evidence>
<proteinExistence type="predicted"/>
<sequence>MILLPLPLLSCGRSLIGNSNIRPWLVIAKISSLSRSAITCGVITSEFSGKLIKALPLRFFDSRSSPLHTKP</sequence>
<accession>A0A655ZJ97</accession>
<gene>
    <name evidence="1" type="ORF">ERS013201_03295</name>
</gene>
<dbReference type="Proteomes" id="UP000046067">
    <property type="component" value="Unassembled WGS sequence"/>
</dbReference>
<organism evidence="1 2">
    <name type="scientific">Vibrio cholerae</name>
    <dbReference type="NCBI Taxonomy" id="666"/>
    <lineage>
        <taxon>Bacteria</taxon>
        <taxon>Pseudomonadati</taxon>
        <taxon>Pseudomonadota</taxon>
        <taxon>Gammaproteobacteria</taxon>
        <taxon>Vibrionales</taxon>
        <taxon>Vibrionaceae</taxon>
        <taxon>Vibrio</taxon>
    </lineage>
</organism>
<reference evidence="1 2" key="1">
    <citation type="submission" date="2015-07" db="EMBL/GenBank/DDBJ databases">
        <authorList>
            <consortium name="Pathogen Informatics"/>
        </authorList>
    </citation>
    <scope>NUCLEOTIDE SEQUENCE [LARGE SCALE GENOMIC DNA]</scope>
    <source>
        <strain evidence="1 2">A325</strain>
    </source>
</reference>
<evidence type="ECO:0000313" key="1">
    <source>
        <dbReference type="EMBL" id="CSC69321.1"/>
    </source>
</evidence>
<protein>
    <submittedName>
        <fullName evidence="1">Uncharacterized protein</fullName>
    </submittedName>
</protein>